<gene>
    <name evidence="2" type="ORF">B0H15DRAFT_958294</name>
</gene>
<feature type="compositionally biased region" description="Basic and acidic residues" evidence="1">
    <location>
        <begin position="66"/>
        <end position="75"/>
    </location>
</feature>
<evidence type="ECO:0000256" key="1">
    <source>
        <dbReference type="SAM" id="MobiDB-lite"/>
    </source>
</evidence>
<dbReference type="AlphaFoldDB" id="A0AAD6XFT3"/>
<dbReference type="Proteomes" id="UP001222325">
    <property type="component" value="Unassembled WGS sequence"/>
</dbReference>
<sequence>MWFPLERKTRRGTVFAAFWPSSATALCAKTFDVAPLMRSAFQFESTYDDDLPDAPSDQELAEAAELRNIDEDHPAPSRSPSPRPKRVRLDDVPIRLKHRKLKRRDARQQATVTLGQAPRAATLRDHILASSSAPIPCQLDATDLPAAHGAYTAKNEGKKEKQGSQKRRSLAELLHMGFRLIPWNGRDSRPIIDAQGRIIAVLAGRPDDPTYLAAADAVYSAMKMEASALHLPRTLFSKRRGAFPALNVGTYYGKGTRSATQLDNGVYDPLLARLLANPHLNRMAVYASCECASLTHASRLLTHLPYAAVFALWAPRVYNHYHERDTELRGRFPHLPRIFPKSVFACAALNFGPDVCTYRHRDSQNAPFGWCSVAALGKFDPTQGGHLVLWDLNLVVEFPPGATILIPSATIAHSNVPVNTNAGEERASFTQYTPGGLLRFVDNNFRTEAAFESEDPEGYARMCEGKAQRWQMGVGLMSTVAELFESE</sequence>
<keyword evidence="3" id="KW-1185">Reference proteome</keyword>
<evidence type="ECO:0000313" key="3">
    <source>
        <dbReference type="Proteomes" id="UP001222325"/>
    </source>
</evidence>
<evidence type="ECO:0000313" key="2">
    <source>
        <dbReference type="EMBL" id="KAJ7066859.1"/>
    </source>
</evidence>
<feature type="region of interest" description="Disordered" evidence="1">
    <location>
        <begin position="66"/>
        <end position="93"/>
    </location>
</feature>
<proteinExistence type="predicted"/>
<organism evidence="2 3">
    <name type="scientific">Mycena belliarum</name>
    <dbReference type="NCBI Taxonomy" id="1033014"/>
    <lineage>
        <taxon>Eukaryota</taxon>
        <taxon>Fungi</taxon>
        <taxon>Dikarya</taxon>
        <taxon>Basidiomycota</taxon>
        <taxon>Agaricomycotina</taxon>
        <taxon>Agaricomycetes</taxon>
        <taxon>Agaricomycetidae</taxon>
        <taxon>Agaricales</taxon>
        <taxon>Marasmiineae</taxon>
        <taxon>Mycenaceae</taxon>
        <taxon>Mycena</taxon>
    </lineage>
</organism>
<dbReference type="EMBL" id="JARJCN010000159">
    <property type="protein sequence ID" value="KAJ7066859.1"/>
    <property type="molecule type" value="Genomic_DNA"/>
</dbReference>
<reference evidence="2" key="1">
    <citation type="submission" date="2023-03" db="EMBL/GenBank/DDBJ databases">
        <title>Massive genome expansion in bonnet fungi (Mycena s.s.) driven by repeated elements and novel gene families across ecological guilds.</title>
        <authorList>
            <consortium name="Lawrence Berkeley National Laboratory"/>
            <person name="Harder C.B."/>
            <person name="Miyauchi S."/>
            <person name="Viragh M."/>
            <person name="Kuo A."/>
            <person name="Thoen E."/>
            <person name="Andreopoulos B."/>
            <person name="Lu D."/>
            <person name="Skrede I."/>
            <person name="Drula E."/>
            <person name="Henrissat B."/>
            <person name="Morin E."/>
            <person name="Kohler A."/>
            <person name="Barry K."/>
            <person name="LaButti K."/>
            <person name="Morin E."/>
            <person name="Salamov A."/>
            <person name="Lipzen A."/>
            <person name="Mereny Z."/>
            <person name="Hegedus B."/>
            <person name="Baldrian P."/>
            <person name="Stursova M."/>
            <person name="Weitz H."/>
            <person name="Taylor A."/>
            <person name="Grigoriev I.V."/>
            <person name="Nagy L.G."/>
            <person name="Martin F."/>
            <person name="Kauserud H."/>
        </authorList>
    </citation>
    <scope>NUCLEOTIDE SEQUENCE</scope>
    <source>
        <strain evidence="2">CBHHK173m</strain>
    </source>
</reference>
<dbReference type="Gene3D" id="3.60.130.30">
    <property type="match status" value="1"/>
</dbReference>
<protein>
    <submittedName>
        <fullName evidence="2">Uncharacterized protein</fullName>
    </submittedName>
</protein>
<comment type="caution">
    <text evidence="2">The sequence shown here is derived from an EMBL/GenBank/DDBJ whole genome shotgun (WGS) entry which is preliminary data.</text>
</comment>
<name>A0AAD6XFT3_9AGAR</name>
<accession>A0AAD6XFT3</accession>